<feature type="transmembrane region" description="Helical" evidence="7">
    <location>
        <begin position="701"/>
        <end position="722"/>
    </location>
</feature>
<evidence type="ECO:0000256" key="1">
    <source>
        <dbReference type="ARBA" id="ARBA00004651"/>
    </source>
</evidence>
<feature type="transmembrane region" description="Helical" evidence="7">
    <location>
        <begin position="335"/>
        <end position="357"/>
    </location>
</feature>
<feature type="transmembrane region" description="Helical" evidence="7">
    <location>
        <begin position="660"/>
        <end position="681"/>
    </location>
</feature>
<feature type="transmembrane region" description="Helical" evidence="7">
    <location>
        <begin position="238"/>
        <end position="264"/>
    </location>
</feature>
<dbReference type="InterPro" id="IPR003838">
    <property type="entry name" value="ABC3_permease_C"/>
</dbReference>
<comment type="subcellular location">
    <subcellularLocation>
        <location evidence="1">Cell membrane</location>
        <topology evidence="1">Multi-pass membrane protein</topology>
    </subcellularLocation>
</comment>
<dbReference type="Proteomes" id="UP000005753">
    <property type="component" value="Chromosome"/>
</dbReference>
<dbReference type="PANTHER" id="PTHR30572:SF4">
    <property type="entry name" value="ABC TRANSPORTER PERMEASE YTRF"/>
    <property type="match status" value="1"/>
</dbReference>
<keyword evidence="10" id="KW-1185">Reference proteome</keyword>
<evidence type="ECO:0000256" key="5">
    <source>
        <dbReference type="ARBA" id="ARBA00023136"/>
    </source>
</evidence>
<feature type="transmembrane region" description="Helical" evidence="7">
    <location>
        <begin position="292"/>
        <end position="315"/>
    </location>
</feature>
<keyword evidence="5 7" id="KW-0472">Membrane</keyword>
<evidence type="ECO:0000256" key="7">
    <source>
        <dbReference type="SAM" id="Phobius"/>
    </source>
</evidence>
<keyword evidence="9" id="KW-0449">Lipoprotein</keyword>
<evidence type="ECO:0000256" key="2">
    <source>
        <dbReference type="ARBA" id="ARBA00022475"/>
    </source>
</evidence>
<accession>I5AWN7</accession>
<protein>
    <submittedName>
        <fullName evidence="9">ABC-type transport system, involved in lipoprotein release, permease component</fullName>
    </submittedName>
</protein>
<dbReference type="EMBL" id="CM001487">
    <property type="protein sequence ID" value="EIM58210.1"/>
    <property type="molecule type" value="Genomic_DNA"/>
</dbReference>
<feature type="domain" description="ABC3 transporter permease C-terminal" evidence="8">
    <location>
        <begin position="612"/>
        <end position="728"/>
    </location>
</feature>
<reference evidence="9 10" key="2">
    <citation type="submission" date="2012-02" db="EMBL/GenBank/DDBJ databases">
        <title>Improved High-Quality Draft sequence of Eubacterium cellulosolvens 6.</title>
        <authorList>
            <consortium name="US DOE Joint Genome Institute"/>
            <person name="Lucas S."/>
            <person name="Han J."/>
            <person name="Lapidus A."/>
            <person name="Cheng J.-F."/>
            <person name="Goodwin L."/>
            <person name="Pitluck S."/>
            <person name="Peters L."/>
            <person name="Mikhailova N."/>
            <person name="Gu W."/>
            <person name="Detter J.C."/>
            <person name="Han C."/>
            <person name="Tapia R."/>
            <person name="Land M."/>
            <person name="Hauser L."/>
            <person name="Kyrpides N."/>
            <person name="Ivanova N."/>
            <person name="Pagani I."/>
            <person name="Johnson E."/>
            <person name="Mukhopadhyay B."/>
            <person name="Anderson I."/>
            <person name="Woyke T."/>
        </authorList>
    </citation>
    <scope>NUCLEOTIDE SEQUENCE [LARGE SCALE GENOMIC DNA]</scope>
    <source>
        <strain evidence="9 10">6</strain>
    </source>
</reference>
<feature type="transmembrane region" description="Helical" evidence="7">
    <location>
        <begin position="404"/>
        <end position="427"/>
    </location>
</feature>
<keyword evidence="3 7" id="KW-0812">Transmembrane</keyword>
<keyword evidence="2" id="KW-1003">Cell membrane</keyword>
<keyword evidence="4 7" id="KW-1133">Transmembrane helix</keyword>
<dbReference type="OrthoDB" id="2934570at2"/>
<organism evidence="9 10">
    <name type="scientific">Eubacterium cellulosolvens (strain ATCC 43171 / JCM 9499 / 6)</name>
    <name type="common">Cillobacterium cellulosolvens</name>
    <dbReference type="NCBI Taxonomy" id="633697"/>
    <lineage>
        <taxon>Bacteria</taxon>
        <taxon>Bacillati</taxon>
        <taxon>Bacillota</taxon>
        <taxon>Clostridia</taxon>
        <taxon>Eubacteriales</taxon>
        <taxon>Eubacteriaceae</taxon>
        <taxon>Eubacterium</taxon>
    </lineage>
</organism>
<dbReference type="GO" id="GO:0022857">
    <property type="term" value="F:transmembrane transporter activity"/>
    <property type="evidence" value="ECO:0007669"/>
    <property type="project" value="TreeGrafter"/>
</dbReference>
<dbReference type="GO" id="GO:0005886">
    <property type="term" value="C:plasma membrane"/>
    <property type="evidence" value="ECO:0007669"/>
    <property type="project" value="UniProtKB-SubCell"/>
</dbReference>
<dbReference type="eggNOG" id="COG0577">
    <property type="taxonomic scope" value="Bacteria"/>
</dbReference>
<evidence type="ECO:0000256" key="6">
    <source>
        <dbReference type="ARBA" id="ARBA00038076"/>
    </source>
</evidence>
<proteinExistence type="inferred from homology"/>
<name>I5AWN7_EUBC6</name>
<feature type="transmembrane region" description="Helical" evidence="7">
    <location>
        <begin position="12"/>
        <end position="36"/>
    </location>
</feature>
<dbReference type="HOGENOM" id="CLU_005531_1_0_9"/>
<evidence type="ECO:0000313" key="9">
    <source>
        <dbReference type="EMBL" id="EIM58210.1"/>
    </source>
</evidence>
<feature type="domain" description="ABC3 transporter permease C-terminal" evidence="8">
    <location>
        <begin position="252"/>
        <end position="367"/>
    </location>
</feature>
<gene>
    <name evidence="9" type="ORF">EubceDRAFT1_2486</name>
</gene>
<reference evidence="9 10" key="1">
    <citation type="submission" date="2010-08" db="EMBL/GenBank/DDBJ databases">
        <authorList>
            <consortium name="US DOE Joint Genome Institute (JGI-PGF)"/>
            <person name="Lucas S."/>
            <person name="Copeland A."/>
            <person name="Lapidus A."/>
            <person name="Cheng J.-F."/>
            <person name="Bruce D."/>
            <person name="Goodwin L."/>
            <person name="Pitluck S."/>
            <person name="Land M.L."/>
            <person name="Hauser L."/>
            <person name="Chang Y.-J."/>
            <person name="Anderson I.J."/>
            <person name="Johnson E."/>
            <person name="Mulhopadhyay B."/>
            <person name="Kyrpides N."/>
            <person name="Woyke T.J."/>
        </authorList>
    </citation>
    <scope>NUCLEOTIDE SEQUENCE [LARGE SCALE GENOMIC DNA]</scope>
    <source>
        <strain evidence="9 10">6</strain>
    </source>
</reference>
<dbReference type="InterPro" id="IPR050250">
    <property type="entry name" value="Macrolide_Exporter_MacB"/>
</dbReference>
<comment type="similarity">
    <text evidence="6">Belongs to the ABC-4 integral membrane protein family.</text>
</comment>
<evidence type="ECO:0000313" key="10">
    <source>
        <dbReference type="Proteomes" id="UP000005753"/>
    </source>
</evidence>
<sequence length="740" mass="83631">MKNLNKRYKRSIIQNLSFYVGVFFLTCLTVLMFLLFSTSVNCEDKYVQKFFRDNNVEDGQFTTLKEIPDEDIEKLEKDFHTVIEKQRYRNYEEDNYTVRLFAFTEKINIPRVTKGRTPEKDEEICLSQSFAEANKIKVGSKITLNGKDYRVTGYAERPDYLYMIEDQSDSFHRASEFGLGFVTNQEMDHISDSKFYYSVTYAEDNKSNFRGYIHDEYTTLSYMTAETNHRISTPKATIIQYSLITGGILPALLILVVAIIAVVLGRKVRSEKKHIGTLTALGYRKREISLHYLWYALIPGIGGELAGIALTYALVEEVAGSFFFKLEKLPVHYSVEPLGIILVLLLPAAAYAAASFFTASRMLRMNVTDMLNGRSNRGRESHMLVNSNVNFRLKFRIRAIFNNYGRTLVVILGIVVSGMIMSTALMMDDSCRNYENKVIDDIGSFNYEYILSHPTDSDDIGGEKLISTTLEVTDSENNIMLTGIEDDNDMLSLETTDGSKADLDGKYYISSMGAAIFGVEKGDSLTVYDTASLEEYTIEISGIIRNRAQTVIYSSADTVAQLLGIEDGFYNIVMSREALDIDEDMLANTIEKKTMKEMIQNVIAGMKSLIWLMVVFGAVICTISVYLMVNMLIEENAVTISMLKVLGYHSREIDRITTNIYHILVPVGIVLALSGGWLITWKYFDFSTASFQAQIPAYISLKYLTVFIGLVVLSYAASLILLSRKVKNVDMSDSLKSARE</sequence>
<dbReference type="Pfam" id="PF02687">
    <property type="entry name" value="FtsX"/>
    <property type="match status" value="2"/>
</dbReference>
<dbReference type="PANTHER" id="PTHR30572">
    <property type="entry name" value="MEMBRANE COMPONENT OF TRANSPORTER-RELATED"/>
    <property type="match status" value="1"/>
</dbReference>
<evidence type="ECO:0000256" key="4">
    <source>
        <dbReference type="ARBA" id="ARBA00022989"/>
    </source>
</evidence>
<dbReference type="STRING" id="633697.EubceDRAFT1_2486"/>
<feature type="transmembrane region" description="Helical" evidence="7">
    <location>
        <begin position="609"/>
        <end position="633"/>
    </location>
</feature>
<evidence type="ECO:0000259" key="8">
    <source>
        <dbReference type="Pfam" id="PF02687"/>
    </source>
</evidence>
<evidence type="ECO:0000256" key="3">
    <source>
        <dbReference type="ARBA" id="ARBA00022692"/>
    </source>
</evidence>
<dbReference type="AlphaFoldDB" id="I5AWN7"/>